<feature type="domain" description="EAL" evidence="1">
    <location>
        <begin position="1"/>
        <end position="233"/>
    </location>
</feature>
<organism evidence="2 3">
    <name type="scientific">Limosilactobacillus pontis DSM 8475</name>
    <dbReference type="NCBI Taxonomy" id="1423794"/>
    <lineage>
        <taxon>Bacteria</taxon>
        <taxon>Bacillati</taxon>
        <taxon>Bacillota</taxon>
        <taxon>Bacilli</taxon>
        <taxon>Lactobacillales</taxon>
        <taxon>Lactobacillaceae</taxon>
        <taxon>Limosilactobacillus</taxon>
    </lineage>
</organism>
<evidence type="ECO:0000313" key="3">
    <source>
        <dbReference type="Proteomes" id="UP000051085"/>
    </source>
</evidence>
<name>A0A922PUE7_9LACO</name>
<dbReference type="Pfam" id="PF00563">
    <property type="entry name" value="EAL"/>
    <property type="match status" value="1"/>
</dbReference>
<dbReference type="SUPFAM" id="SSF141868">
    <property type="entry name" value="EAL domain-like"/>
    <property type="match status" value="1"/>
</dbReference>
<dbReference type="Gene3D" id="3.20.20.450">
    <property type="entry name" value="EAL domain"/>
    <property type="match status" value="1"/>
</dbReference>
<accession>A0A922PUE7</accession>
<dbReference type="InterPro" id="IPR001633">
    <property type="entry name" value="EAL_dom"/>
</dbReference>
<dbReference type="PANTHER" id="PTHR33121:SF76">
    <property type="entry name" value="SIGNALING PROTEIN"/>
    <property type="match status" value="1"/>
</dbReference>
<gene>
    <name evidence="2" type="ORF">FD34_GL000283</name>
</gene>
<dbReference type="EMBL" id="AZGO01000055">
    <property type="protein sequence ID" value="KRM36023.1"/>
    <property type="molecule type" value="Genomic_DNA"/>
</dbReference>
<dbReference type="GO" id="GO:0071111">
    <property type="term" value="F:cyclic-guanylate-specific phosphodiesterase activity"/>
    <property type="evidence" value="ECO:0007669"/>
    <property type="project" value="InterPro"/>
</dbReference>
<dbReference type="AlphaFoldDB" id="A0A922PUE7"/>
<dbReference type="InterPro" id="IPR035919">
    <property type="entry name" value="EAL_sf"/>
</dbReference>
<protein>
    <submittedName>
        <fullName evidence="2">Diguanylate phosphodiesterase</fullName>
    </submittedName>
</protein>
<reference evidence="2 3" key="1">
    <citation type="journal article" date="2015" name="Genome Announc.">
        <title>Expanding the biotechnology potential of lactobacilli through comparative genomics of 213 strains and associated genera.</title>
        <authorList>
            <person name="Sun Z."/>
            <person name="Harris H.M."/>
            <person name="McCann A."/>
            <person name="Guo C."/>
            <person name="Argimon S."/>
            <person name="Zhang W."/>
            <person name="Yang X."/>
            <person name="Jeffery I.B."/>
            <person name="Cooney J.C."/>
            <person name="Kagawa T.F."/>
            <person name="Liu W."/>
            <person name="Song Y."/>
            <person name="Salvetti E."/>
            <person name="Wrobel A."/>
            <person name="Rasinkangas P."/>
            <person name="Parkhill J."/>
            <person name="Rea M.C."/>
            <person name="O'Sullivan O."/>
            <person name="Ritari J."/>
            <person name="Douillard F.P."/>
            <person name="Paul Ross R."/>
            <person name="Yang R."/>
            <person name="Briner A.E."/>
            <person name="Felis G.E."/>
            <person name="de Vos W.M."/>
            <person name="Barrangou R."/>
            <person name="Klaenhammer T.R."/>
            <person name="Caufield P.W."/>
            <person name="Cui Y."/>
            <person name="Zhang H."/>
            <person name="O'Toole P.W."/>
        </authorList>
    </citation>
    <scope>NUCLEOTIDE SEQUENCE [LARGE SCALE GENOMIC DNA]</scope>
    <source>
        <strain evidence="2 3">DSM 8475</strain>
    </source>
</reference>
<dbReference type="Proteomes" id="UP000051085">
    <property type="component" value="Unassembled WGS sequence"/>
</dbReference>
<dbReference type="PANTHER" id="PTHR33121">
    <property type="entry name" value="CYCLIC DI-GMP PHOSPHODIESTERASE PDEF"/>
    <property type="match status" value="1"/>
</dbReference>
<dbReference type="RefSeq" id="WP_191980204.1">
    <property type="nucleotide sequence ID" value="NZ_AZGO01000055.1"/>
</dbReference>
<sequence>MKTILNEQLQLHNIFQPILRVDQQLHATVDTYEMLMRDAAGNFPGTDFLTSLTTPGGNERWITISQASLKNTLMGHSQRKIYINIEPCQLDFASTWKFLSNIHQQYGAQVAIELTERRETLHDPEYLDHEITRLRRIGFELAIDDVCAGSNSYAFVARQLGTIHRIKLSLLLFKNEDQTTRQHFVDAWLTFAAEHQLDFVIEEIADRKLARRFAGNPTILQQGFYWGRGTANI</sequence>
<evidence type="ECO:0000259" key="1">
    <source>
        <dbReference type="PROSITE" id="PS50883"/>
    </source>
</evidence>
<dbReference type="InterPro" id="IPR050706">
    <property type="entry name" value="Cyclic-di-GMP_PDE-like"/>
</dbReference>
<comment type="caution">
    <text evidence="2">The sequence shown here is derived from an EMBL/GenBank/DDBJ whole genome shotgun (WGS) entry which is preliminary data.</text>
</comment>
<evidence type="ECO:0000313" key="2">
    <source>
        <dbReference type="EMBL" id="KRM36023.1"/>
    </source>
</evidence>
<proteinExistence type="predicted"/>
<dbReference type="GeneID" id="87978335"/>
<dbReference type="PROSITE" id="PS50883">
    <property type="entry name" value="EAL"/>
    <property type="match status" value="1"/>
</dbReference>
<dbReference type="SMART" id="SM00052">
    <property type="entry name" value="EAL"/>
    <property type="match status" value="1"/>
</dbReference>